<evidence type="ECO:0000313" key="2">
    <source>
        <dbReference type="WBParaSite" id="RSKR_0000841100.1"/>
    </source>
</evidence>
<dbReference type="WBParaSite" id="RSKR_0000841100.1">
    <property type="protein sequence ID" value="RSKR_0000841100.1"/>
    <property type="gene ID" value="RSKR_0000841100"/>
</dbReference>
<reference evidence="2" key="1">
    <citation type="submission" date="2016-11" db="UniProtKB">
        <authorList>
            <consortium name="WormBaseParasite"/>
        </authorList>
    </citation>
    <scope>IDENTIFICATION</scope>
    <source>
        <strain evidence="2">KR3021</strain>
    </source>
</reference>
<evidence type="ECO:0000313" key="1">
    <source>
        <dbReference type="Proteomes" id="UP000095286"/>
    </source>
</evidence>
<organism evidence="1 2">
    <name type="scientific">Rhabditophanes sp. KR3021</name>
    <dbReference type="NCBI Taxonomy" id="114890"/>
    <lineage>
        <taxon>Eukaryota</taxon>
        <taxon>Metazoa</taxon>
        <taxon>Ecdysozoa</taxon>
        <taxon>Nematoda</taxon>
        <taxon>Chromadorea</taxon>
        <taxon>Rhabditida</taxon>
        <taxon>Tylenchina</taxon>
        <taxon>Panagrolaimomorpha</taxon>
        <taxon>Strongyloidoidea</taxon>
        <taxon>Alloionematidae</taxon>
        <taxon>Rhabditophanes</taxon>
    </lineage>
</organism>
<dbReference type="Proteomes" id="UP000095286">
    <property type="component" value="Unplaced"/>
</dbReference>
<protein>
    <submittedName>
        <fullName evidence="2">Rab GTPase domain-containing protein</fullName>
    </submittedName>
</protein>
<name>A0AC35U721_9BILA</name>
<accession>A0AC35U721</accession>
<sequence>MSNQPKSTETSNLNGDLLSQKGDIVAGSTKDSEKSILQYLPNSDLQIEVEDEATIDEDNVDSSNIFNSNSSQKMTEKVIANESFEMSESDLDEVSIESNDKSASEVGEKSEDDQVTDQNDLKDFFDEDGAFVDVDKRKKRDVITNVQSSQVLNNIPSNKSSKVLSHEGHKINLAKPMHSGTVKKIRNFLRIKKTSKSGNVNISTKIFTKSKVDYDDSLLDDLKNETVFTTNLPSQTITQTHLLLTKDKIMNVSKESNAGDQLGLNVKNNTVSTQIILTTNESKEQTPFIVFRMVKKMDVKPSKTVTFEEININNPNITLTNISNTTSPDITNEKGTFDSNSVEKTILETSHETEKMKSFKKLNSAFDHGEESS</sequence>
<proteinExistence type="predicted"/>